<comment type="cofactor">
    <cofactor evidence="1">
        <name>[4Fe-4S] cluster</name>
        <dbReference type="ChEBI" id="CHEBI:49883"/>
    </cofactor>
</comment>
<dbReference type="GO" id="GO:0003824">
    <property type="term" value="F:catalytic activity"/>
    <property type="evidence" value="ECO:0007669"/>
    <property type="project" value="InterPro"/>
</dbReference>
<evidence type="ECO:0000256" key="3">
    <source>
        <dbReference type="ARBA" id="ARBA00022723"/>
    </source>
</evidence>
<dbReference type="InterPro" id="IPR023404">
    <property type="entry name" value="rSAM_horseshoe"/>
</dbReference>
<sequence>MKYALVNPQWTFEGSTYFGCREPHVPLELLSAREMLRAAGHHVLLIDANMEELAPADVRSKLEAFGEDFLVIPTAPSYLFWRCPQPELRVPKVWIGSLARESKVVLIGPHGSATPHATMMKTGADVVLRGEPDQTLPQLSSVPWEMVPGCCWRDEEGRFRVSEGLGTTDMKAVTMLDYSDYPVERHTHLHHVFAGNGADHLKLGAEVEFARGCPYSCTFCNKTLFRNQFRERDLSQVLQEIDQLIARGVDYVYFIDEIFGVGKQVRVLLEEIAKRPLAIGFQTRIDLWNEESLELLGRAHCVSFECGIESITHEGREEFNKHCRFTTETIESTLLTARKHIPWVQANLIGTTHDDPAEVARFQRTLKAAGVWVSEPVPLFPFPGSPQYVQTFGAQPDEGAWERAHQFYLQLFGDRGFSDIQDQQPRSLAELECAL</sequence>
<dbReference type="GO" id="GO:0051536">
    <property type="term" value="F:iron-sulfur cluster binding"/>
    <property type="evidence" value="ECO:0007669"/>
    <property type="project" value="UniProtKB-KW"/>
</dbReference>
<reference evidence="7" key="1">
    <citation type="submission" date="2021-04" db="EMBL/GenBank/DDBJ databases">
        <title>Phylogenetic analysis of Acidobacteriaceae.</title>
        <authorList>
            <person name="Qiu L."/>
            <person name="Zhang Q."/>
        </authorList>
    </citation>
    <scope>NUCLEOTIDE SEQUENCE</scope>
    <source>
        <strain evidence="7">DSM 25168</strain>
    </source>
</reference>
<dbReference type="PROSITE" id="PS51918">
    <property type="entry name" value="RADICAL_SAM"/>
    <property type="match status" value="1"/>
</dbReference>
<organism evidence="7 8">
    <name type="scientific">Occallatibacter riparius</name>
    <dbReference type="NCBI Taxonomy" id="1002689"/>
    <lineage>
        <taxon>Bacteria</taxon>
        <taxon>Pseudomonadati</taxon>
        <taxon>Acidobacteriota</taxon>
        <taxon>Terriglobia</taxon>
        <taxon>Terriglobales</taxon>
        <taxon>Acidobacteriaceae</taxon>
        <taxon>Occallatibacter</taxon>
    </lineage>
</organism>
<feature type="domain" description="Radical SAM core" evidence="6">
    <location>
        <begin position="199"/>
        <end position="414"/>
    </location>
</feature>
<dbReference type="AlphaFoldDB" id="A0A9J7BWS8"/>
<dbReference type="SFLD" id="SFLDG01082">
    <property type="entry name" value="B12-binding_domain_containing"/>
    <property type="match status" value="1"/>
</dbReference>
<dbReference type="Pfam" id="PF04055">
    <property type="entry name" value="Radical_SAM"/>
    <property type="match status" value="1"/>
</dbReference>
<keyword evidence="8" id="KW-1185">Reference proteome</keyword>
<evidence type="ECO:0000256" key="4">
    <source>
        <dbReference type="ARBA" id="ARBA00023004"/>
    </source>
</evidence>
<dbReference type="Gene3D" id="3.80.30.20">
    <property type="entry name" value="tm_1862 like domain"/>
    <property type="match status" value="1"/>
</dbReference>
<evidence type="ECO:0000256" key="1">
    <source>
        <dbReference type="ARBA" id="ARBA00001966"/>
    </source>
</evidence>
<dbReference type="CDD" id="cd01335">
    <property type="entry name" value="Radical_SAM"/>
    <property type="match status" value="1"/>
</dbReference>
<dbReference type="EMBL" id="CP093313">
    <property type="protein sequence ID" value="UWZ86945.1"/>
    <property type="molecule type" value="Genomic_DNA"/>
</dbReference>
<dbReference type="KEGG" id="orp:MOP44_13575"/>
<evidence type="ECO:0000313" key="7">
    <source>
        <dbReference type="EMBL" id="UWZ86945.1"/>
    </source>
</evidence>
<dbReference type="SUPFAM" id="SSF102114">
    <property type="entry name" value="Radical SAM enzymes"/>
    <property type="match status" value="1"/>
</dbReference>
<protein>
    <submittedName>
        <fullName evidence="7">TIGR04295 family B12-binding domain-containing radical SAM protein</fullName>
    </submittedName>
</protein>
<name>A0A9J7BWS8_9BACT</name>
<evidence type="ECO:0000256" key="2">
    <source>
        <dbReference type="ARBA" id="ARBA00022691"/>
    </source>
</evidence>
<dbReference type="NCBIfam" id="TIGR04295">
    <property type="entry name" value="B12_rSAM_oligo"/>
    <property type="match status" value="1"/>
</dbReference>
<keyword evidence="4" id="KW-0408">Iron</keyword>
<evidence type="ECO:0000313" key="8">
    <source>
        <dbReference type="Proteomes" id="UP001059380"/>
    </source>
</evidence>
<dbReference type="InterPro" id="IPR007197">
    <property type="entry name" value="rSAM"/>
</dbReference>
<proteinExistence type="predicted"/>
<evidence type="ECO:0000256" key="5">
    <source>
        <dbReference type="ARBA" id="ARBA00023014"/>
    </source>
</evidence>
<dbReference type="SMART" id="SM00729">
    <property type="entry name" value="Elp3"/>
    <property type="match status" value="1"/>
</dbReference>
<dbReference type="InterPro" id="IPR027559">
    <property type="entry name" value="B12_rSAM_oligo"/>
</dbReference>
<dbReference type="InterPro" id="IPR058240">
    <property type="entry name" value="rSAM_sf"/>
</dbReference>
<dbReference type="GO" id="GO:0005829">
    <property type="term" value="C:cytosol"/>
    <property type="evidence" value="ECO:0007669"/>
    <property type="project" value="TreeGrafter"/>
</dbReference>
<dbReference type="InterPro" id="IPR006638">
    <property type="entry name" value="Elp3/MiaA/NifB-like_rSAM"/>
</dbReference>
<keyword evidence="2" id="KW-0949">S-adenosyl-L-methionine</keyword>
<evidence type="ECO:0000259" key="6">
    <source>
        <dbReference type="PROSITE" id="PS51918"/>
    </source>
</evidence>
<dbReference type="InterPro" id="IPR051198">
    <property type="entry name" value="BchE-like"/>
</dbReference>
<accession>A0A9J7BWS8</accession>
<keyword evidence="5" id="KW-0411">Iron-sulfur</keyword>
<gene>
    <name evidence="7" type="ORF">MOP44_13575</name>
</gene>
<dbReference type="RefSeq" id="WP_260796584.1">
    <property type="nucleotide sequence ID" value="NZ_CP093313.1"/>
</dbReference>
<dbReference type="GO" id="GO:0046872">
    <property type="term" value="F:metal ion binding"/>
    <property type="evidence" value="ECO:0007669"/>
    <property type="project" value="UniProtKB-KW"/>
</dbReference>
<dbReference type="SFLD" id="SFLDS00029">
    <property type="entry name" value="Radical_SAM"/>
    <property type="match status" value="1"/>
</dbReference>
<dbReference type="Proteomes" id="UP001059380">
    <property type="component" value="Chromosome"/>
</dbReference>
<dbReference type="PANTHER" id="PTHR43409">
    <property type="entry name" value="ANAEROBIC MAGNESIUM-PROTOPORPHYRIN IX MONOMETHYL ESTER CYCLASE-RELATED"/>
    <property type="match status" value="1"/>
</dbReference>
<dbReference type="PANTHER" id="PTHR43409:SF7">
    <property type="entry name" value="BLL1977 PROTEIN"/>
    <property type="match status" value="1"/>
</dbReference>
<keyword evidence="3" id="KW-0479">Metal-binding</keyword>